<evidence type="ECO:0000313" key="6">
    <source>
        <dbReference type="Proteomes" id="UP000765509"/>
    </source>
</evidence>
<proteinExistence type="inferred from homology"/>
<feature type="domain" description="Small ribosomal subunit protein uS7" evidence="4">
    <location>
        <begin position="167"/>
        <end position="295"/>
    </location>
</feature>
<dbReference type="InterPro" id="IPR000235">
    <property type="entry name" value="Ribosomal_uS7"/>
</dbReference>
<evidence type="ECO:0000259" key="4">
    <source>
        <dbReference type="Pfam" id="PF00177"/>
    </source>
</evidence>
<comment type="caution">
    <text evidence="5">The sequence shown here is derived from an EMBL/GenBank/DDBJ whole genome shotgun (WGS) entry which is preliminary data.</text>
</comment>
<dbReference type="OrthoDB" id="9972728at2759"/>
<dbReference type="AlphaFoldDB" id="A0A9Q3CNY2"/>
<dbReference type="InterPro" id="IPR023798">
    <property type="entry name" value="Ribosomal_uS7_dom"/>
</dbReference>
<dbReference type="CDD" id="cd14868">
    <property type="entry name" value="uS7_Mitochondria_Fungi"/>
    <property type="match status" value="1"/>
</dbReference>
<evidence type="ECO:0000256" key="3">
    <source>
        <dbReference type="ARBA" id="ARBA00023274"/>
    </source>
</evidence>
<evidence type="ECO:0000256" key="2">
    <source>
        <dbReference type="ARBA" id="ARBA00022980"/>
    </source>
</evidence>
<dbReference type="Gene3D" id="1.10.455.10">
    <property type="entry name" value="Ribosomal protein S7 domain"/>
    <property type="match status" value="1"/>
</dbReference>
<dbReference type="GO" id="GO:1990904">
    <property type="term" value="C:ribonucleoprotein complex"/>
    <property type="evidence" value="ECO:0007669"/>
    <property type="project" value="UniProtKB-KW"/>
</dbReference>
<dbReference type="InterPro" id="IPR047988">
    <property type="entry name" value="Ribosomal_uS7m_fungi"/>
</dbReference>
<keyword evidence="3" id="KW-0687">Ribonucleoprotein</keyword>
<organism evidence="5 6">
    <name type="scientific">Austropuccinia psidii MF-1</name>
    <dbReference type="NCBI Taxonomy" id="1389203"/>
    <lineage>
        <taxon>Eukaryota</taxon>
        <taxon>Fungi</taxon>
        <taxon>Dikarya</taxon>
        <taxon>Basidiomycota</taxon>
        <taxon>Pucciniomycotina</taxon>
        <taxon>Pucciniomycetes</taxon>
        <taxon>Pucciniales</taxon>
        <taxon>Sphaerophragmiaceae</taxon>
        <taxon>Austropuccinia</taxon>
    </lineage>
</organism>
<sequence length="305" mass="34030">MINPLQSRALPAELSGACLISSKIHISRVCSPGPLSHPRLRTGGVGAAAKKIFAPEAEAEQVQGIKTMKTSHSALLRTISSRLSLRPQDSFSWPSLYRSDLLESLWRKFSSTPNVRFAPTQHNLDRHPRARRLPAYEPPPPFPAPGDINAQLAYRDPRVSVPPPEEPLLDYMVGLFMRKGKRTIAQKHIVTLLGQLRLITGQEPFPLLAKAVQLASPIVVTRSEQKRLKVTTVPVALNETQRARKGILWMVKQSERRPGKKFGERLAMEVIAVLNGNSEVLKLKAEQHRLAFVNRANVRTRPTRA</sequence>
<dbReference type="EMBL" id="AVOT02008387">
    <property type="protein sequence ID" value="MBW0485912.1"/>
    <property type="molecule type" value="Genomic_DNA"/>
</dbReference>
<evidence type="ECO:0000256" key="1">
    <source>
        <dbReference type="ARBA" id="ARBA00007151"/>
    </source>
</evidence>
<dbReference type="Proteomes" id="UP000765509">
    <property type="component" value="Unassembled WGS sequence"/>
</dbReference>
<name>A0A9Q3CNY2_9BASI</name>
<evidence type="ECO:0000313" key="5">
    <source>
        <dbReference type="EMBL" id="MBW0485912.1"/>
    </source>
</evidence>
<dbReference type="GO" id="GO:0006412">
    <property type="term" value="P:translation"/>
    <property type="evidence" value="ECO:0007669"/>
    <property type="project" value="InterPro"/>
</dbReference>
<reference evidence="5" key="1">
    <citation type="submission" date="2021-03" db="EMBL/GenBank/DDBJ databases">
        <title>Draft genome sequence of rust myrtle Austropuccinia psidii MF-1, a brazilian biotype.</title>
        <authorList>
            <person name="Quecine M.C."/>
            <person name="Pachon D.M.R."/>
            <person name="Bonatelli M.L."/>
            <person name="Correr F.H."/>
            <person name="Franceschini L.M."/>
            <person name="Leite T.F."/>
            <person name="Margarido G.R.A."/>
            <person name="Almeida C.A."/>
            <person name="Ferrarezi J.A."/>
            <person name="Labate C.A."/>
        </authorList>
    </citation>
    <scope>NUCLEOTIDE SEQUENCE</scope>
    <source>
        <strain evidence="5">MF-1</strain>
    </source>
</reference>
<dbReference type="PANTHER" id="PTHR11205">
    <property type="entry name" value="RIBOSOMAL PROTEIN S7"/>
    <property type="match status" value="1"/>
</dbReference>
<dbReference type="GO" id="GO:0005840">
    <property type="term" value="C:ribosome"/>
    <property type="evidence" value="ECO:0007669"/>
    <property type="project" value="UniProtKB-KW"/>
</dbReference>
<keyword evidence="2" id="KW-0689">Ribosomal protein</keyword>
<dbReference type="SUPFAM" id="SSF47973">
    <property type="entry name" value="Ribosomal protein S7"/>
    <property type="match status" value="1"/>
</dbReference>
<dbReference type="InterPro" id="IPR036823">
    <property type="entry name" value="Ribosomal_uS7_dom_sf"/>
</dbReference>
<accession>A0A9Q3CNY2</accession>
<gene>
    <name evidence="5" type="ORF">O181_025627</name>
</gene>
<dbReference type="Pfam" id="PF00177">
    <property type="entry name" value="Ribosomal_S7"/>
    <property type="match status" value="1"/>
</dbReference>
<protein>
    <recommendedName>
        <fullName evidence="4">Small ribosomal subunit protein uS7 domain-containing protein</fullName>
    </recommendedName>
</protein>
<comment type="similarity">
    <text evidence="1">Belongs to the universal ribosomal protein uS7 family.</text>
</comment>
<keyword evidence="6" id="KW-1185">Reference proteome</keyword>